<proteinExistence type="inferred from homology"/>
<evidence type="ECO:0000256" key="2">
    <source>
        <dbReference type="ARBA" id="ARBA00009530"/>
    </source>
</evidence>
<keyword evidence="4 6" id="KW-1133">Transmembrane helix</keyword>
<evidence type="ECO:0000256" key="6">
    <source>
        <dbReference type="SAM" id="Phobius"/>
    </source>
</evidence>
<organism evidence="7 8">
    <name type="scientific">Diplogelasinospora grovesii</name>
    <dbReference type="NCBI Taxonomy" id="303347"/>
    <lineage>
        <taxon>Eukaryota</taxon>
        <taxon>Fungi</taxon>
        <taxon>Dikarya</taxon>
        <taxon>Ascomycota</taxon>
        <taxon>Pezizomycotina</taxon>
        <taxon>Sordariomycetes</taxon>
        <taxon>Sordariomycetidae</taxon>
        <taxon>Sordariales</taxon>
        <taxon>Diplogelasinosporaceae</taxon>
        <taxon>Diplogelasinospora</taxon>
    </lineage>
</organism>
<evidence type="ECO:0000256" key="3">
    <source>
        <dbReference type="ARBA" id="ARBA00022692"/>
    </source>
</evidence>
<keyword evidence="8" id="KW-1185">Reference proteome</keyword>
<protein>
    <submittedName>
        <fullName evidence="7">Uncharacterized protein</fullName>
    </submittedName>
</protein>
<name>A0AAN6S385_9PEZI</name>
<feature type="transmembrane region" description="Helical" evidence="6">
    <location>
        <begin position="20"/>
        <end position="41"/>
    </location>
</feature>
<dbReference type="Proteomes" id="UP001303473">
    <property type="component" value="Unassembled WGS sequence"/>
</dbReference>
<evidence type="ECO:0000313" key="7">
    <source>
        <dbReference type="EMBL" id="KAK3938211.1"/>
    </source>
</evidence>
<gene>
    <name evidence="7" type="ORF">QBC46DRAFT_390661</name>
</gene>
<evidence type="ECO:0000313" key="8">
    <source>
        <dbReference type="Proteomes" id="UP001303473"/>
    </source>
</evidence>
<dbReference type="PANTHER" id="PTHR21659:SF112">
    <property type="entry name" value="PROTEIN SNA2-RELATED"/>
    <property type="match status" value="1"/>
</dbReference>
<dbReference type="InterPro" id="IPR000612">
    <property type="entry name" value="PMP3"/>
</dbReference>
<keyword evidence="3 6" id="KW-0812">Transmembrane</keyword>
<comment type="caution">
    <text evidence="7">The sequence shown here is derived from an EMBL/GenBank/DDBJ whole genome shotgun (WGS) entry which is preliminary data.</text>
</comment>
<sequence>MTVLGFLSAFFDGPPLRSPQVGDVFLCFLAFFCPSLAVLFKGGCSTDFWINICLSILGWLPGVIHAWYIISIYETRVATVTYVLTVGKKVVELDMDEVEVLLQQRKEKMVKDVRIRL</sequence>
<evidence type="ECO:0000256" key="1">
    <source>
        <dbReference type="ARBA" id="ARBA00004370"/>
    </source>
</evidence>
<comment type="similarity">
    <text evidence="2">Belongs to the UPF0057 (PMP3) family.</text>
</comment>
<evidence type="ECO:0000256" key="4">
    <source>
        <dbReference type="ARBA" id="ARBA00022989"/>
    </source>
</evidence>
<feature type="transmembrane region" description="Helical" evidence="6">
    <location>
        <begin position="48"/>
        <end position="70"/>
    </location>
</feature>
<dbReference type="AlphaFoldDB" id="A0AAN6S385"/>
<accession>A0AAN6S385</accession>
<evidence type="ECO:0000256" key="5">
    <source>
        <dbReference type="ARBA" id="ARBA00023136"/>
    </source>
</evidence>
<comment type="subcellular location">
    <subcellularLocation>
        <location evidence="1">Membrane</location>
    </subcellularLocation>
</comment>
<dbReference type="GO" id="GO:0016020">
    <property type="term" value="C:membrane"/>
    <property type="evidence" value="ECO:0007669"/>
    <property type="project" value="UniProtKB-SubCell"/>
</dbReference>
<dbReference type="EMBL" id="MU853834">
    <property type="protein sequence ID" value="KAK3938211.1"/>
    <property type="molecule type" value="Genomic_DNA"/>
</dbReference>
<dbReference type="Pfam" id="PF01679">
    <property type="entry name" value="Pmp3"/>
    <property type="match status" value="1"/>
</dbReference>
<keyword evidence="5 6" id="KW-0472">Membrane</keyword>
<reference evidence="8" key="1">
    <citation type="journal article" date="2023" name="Mol. Phylogenet. Evol.">
        <title>Genome-scale phylogeny and comparative genomics of the fungal order Sordariales.</title>
        <authorList>
            <person name="Hensen N."/>
            <person name="Bonometti L."/>
            <person name="Westerberg I."/>
            <person name="Brannstrom I.O."/>
            <person name="Guillou S."/>
            <person name="Cros-Aarteil S."/>
            <person name="Calhoun S."/>
            <person name="Haridas S."/>
            <person name="Kuo A."/>
            <person name="Mondo S."/>
            <person name="Pangilinan J."/>
            <person name="Riley R."/>
            <person name="LaButti K."/>
            <person name="Andreopoulos B."/>
            <person name="Lipzen A."/>
            <person name="Chen C."/>
            <person name="Yan M."/>
            <person name="Daum C."/>
            <person name="Ng V."/>
            <person name="Clum A."/>
            <person name="Steindorff A."/>
            <person name="Ohm R.A."/>
            <person name="Martin F."/>
            <person name="Silar P."/>
            <person name="Natvig D.O."/>
            <person name="Lalanne C."/>
            <person name="Gautier V."/>
            <person name="Ament-Velasquez S.L."/>
            <person name="Kruys A."/>
            <person name="Hutchinson M.I."/>
            <person name="Powell A.J."/>
            <person name="Barry K."/>
            <person name="Miller A.N."/>
            <person name="Grigoriev I.V."/>
            <person name="Debuchy R."/>
            <person name="Gladieux P."/>
            <person name="Hiltunen Thoren M."/>
            <person name="Johannesson H."/>
        </authorList>
    </citation>
    <scope>NUCLEOTIDE SEQUENCE [LARGE SCALE GENOMIC DNA]</scope>
    <source>
        <strain evidence="8">CBS 340.73</strain>
    </source>
</reference>
<dbReference type="PANTHER" id="PTHR21659">
    <property type="entry name" value="HYDROPHOBIC PROTEIN RCI2 LOW TEMPERATURE AND SALT RESPONSIVE PROTEIN LTI6 -RELATED"/>
    <property type="match status" value="1"/>
</dbReference>